<evidence type="ECO:0000313" key="4">
    <source>
        <dbReference type="EMBL" id="KAH9306555.1"/>
    </source>
</evidence>
<comment type="catalytic activity">
    <reaction evidence="1">
        <text>ATP + H2O = ADP + phosphate + H(+)</text>
        <dbReference type="Rhea" id="RHEA:13065"/>
        <dbReference type="ChEBI" id="CHEBI:15377"/>
        <dbReference type="ChEBI" id="CHEBI:15378"/>
        <dbReference type="ChEBI" id="CHEBI:30616"/>
        <dbReference type="ChEBI" id="CHEBI:43474"/>
        <dbReference type="ChEBI" id="CHEBI:456216"/>
        <dbReference type="EC" id="3.6.4.13"/>
    </reaction>
</comment>
<comment type="caution">
    <text evidence="4">The sequence shown here is derived from an EMBL/GenBank/DDBJ whole genome shotgun (WGS) entry which is preliminary data.</text>
</comment>
<gene>
    <name evidence="4" type="ORF">KI387_010959</name>
</gene>
<evidence type="ECO:0000259" key="3">
    <source>
        <dbReference type="Pfam" id="PF25430"/>
    </source>
</evidence>
<feature type="compositionally biased region" description="Basic and acidic residues" evidence="2">
    <location>
        <begin position="41"/>
        <end position="100"/>
    </location>
</feature>
<evidence type="ECO:0000256" key="1">
    <source>
        <dbReference type="ARBA" id="ARBA00047984"/>
    </source>
</evidence>
<feature type="compositionally biased region" description="Basic and acidic residues" evidence="2">
    <location>
        <begin position="15"/>
        <end position="33"/>
    </location>
</feature>
<name>A0AA38FMP0_TAXCH</name>
<accession>A0AA38FMP0</accession>
<evidence type="ECO:0000256" key="2">
    <source>
        <dbReference type="SAM" id="MobiDB-lite"/>
    </source>
</evidence>
<feature type="non-terminal residue" evidence="4">
    <location>
        <position position="1"/>
    </location>
</feature>
<dbReference type="InterPro" id="IPR057479">
    <property type="entry name" value="PRP28/DDX23-like_helical"/>
</dbReference>
<feature type="non-terminal residue" evidence="4">
    <location>
        <position position="170"/>
    </location>
</feature>
<feature type="domain" description="PRP28/DDX23-like helical" evidence="3">
    <location>
        <begin position="127"/>
        <end position="170"/>
    </location>
</feature>
<proteinExistence type="predicted"/>
<protein>
    <recommendedName>
        <fullName evidence="3">PRP28/DDX23-like helical domain-containing protein</fullName>
    </recommendedName>
</protein>
<evidence type="ECO:0000313" key="5">
    <source>
        <dbReference type="Proteomes" id="UP000824469"/>
    </source>
</evidence>
<dbReference type="GO" id="GO:0003724">
    <property type="term" value="F:RNA helicase activity"/>
    <property type="evidence" value="ECO:0007669"/>
    <property type="project" value="UniProtKB-EC"/>
</dbReference>
<sequence length="170" mass="20992">PVFFTKSQREQLALQRREEEASEQRKRLEEQRKHFSSSVERPSDQGDRHRQRDKDGEHERDRDRELEKERRDRDREREEEAKIRERGRLEKQSEREKEKELEAIKEQYLGTKKPKKRVIKPSEKFRFSFDWENTEDTSRDMNFLYQNPHEAQLLFGRGFRAGMDRREQKK</sequence>
<feature type="region of interest" description="Disordered" evidence="2">
    <location>
        <begin position="1"/>
        <end position="100"/>
    </location>
</feature>
<reference evidence="4 5" key="1">
    <citation type="journal article" date="2021" name="Nat. Plants">
        <title>The Taxus genome provides insights into paclitaxel biosynthesis.</title>
        <authorList>
            <person name="Xiong X."/>
            <person name="Gou J."/>
            <person name="Liao Q."/>
            <person name="Li Y."/>
            <person name="Zhou Q."/>
            <person name="Bi G."/>
            <person name="Li C."/>
            <person name="Du R."/>
            <person name="Wang X."/>
            <person name="Sun T."/>
            <person name="Guo L."/>
            <person name="Liang H."/>
            <person name="Lu P."/>
            <person name="Wu Y."/>
            <person name="Zhang Z."/>
            <person name="Ro D.K."/>
            <person name="Shang Y."/>
            <person name="Huang S."/>
            <person name="Yan J."/>
        </authorList>
    </citation>
    <scope>NUCLEOTIDE SEQUENCE [LARGE SCALE GENOMIC DNA]</scope>
    <source>
        <strain evidence="4">Ta-2019</strain>
    </source>
</reference>
<organism evidence="4 5">
    <name type="scientific">Taxus chinensis</name>
    <name type="common">Chinese yew</name>
    <name type="synonym">Taxus wallichiana var. chinensis</name>
    <dbReference type="NCBI Taxonomy" id="29808"/>
    <lineage>
        <taxon>Eukaryota</taxon>
        <taxon>Viridiplantae</taxon>
        <taxon>Streptophyta</taxon>
        <taxon>Embryophyta</taxon>
        <taxon>Tracheophyta</taxon>
        <taxon>Spermatophyta</taxon>
        <taxon>Pinopsida</taxon>
        <taxon>Pinidae</taxon>
        <taxon>Conifers II</taxon>
        <taxon>Cupressales</taxon>
        <taxon>Taxaceae</taxon>
        <taxon>Taxus</taxon>
    </lineage>
</organism>
<dbReference type="EMBL" id="JAHRHJ020000008">
    <property type="protein sequence ID" value="KAH9306555.1"/>
    <property type="molecule type" value="Genomic_DNA"/>
</dbReference>
<keyword evidence="5" id="KW-1185">Reference proteome</keyword>
<dbReference type="Proteomes" id="UP000824469">
    <property type="component" value="Unassembled WGS sequence"/>
</dbReference>
<dbReference type="AlphaFoldDB" id="A0AA38FMP0"/>
<dbReference type="Pfam" id="PF25430">
    <property type="entry name" value="DDX23"/>
    <property type="match status" value="1"/>
</dbReference>
<dbReference type="OMA" id="EAINEQC"/>